<evidence type="ECO:0000256" key="4">
    <source>
        <dbReference type="PROSITE-ProRule" id="PRU00335"/>
    </source>
</evidence>
<dbReference type="Gene3D" id="1.10.10.60">
    <property type="entry name" value="Homeodomain-like"/>
    <property type="match status" value="1"/>
</dbReference>
<name>A0ABW5GVX3_9PSEU</name>
<evidence type="ECO:0000256" key="1">
    <source>
        <dbReference type="ARBA" id="ARBA00023015"/>
    </source>
</evidence>
<dbReference type="InterPro" id="IPR036271">
    <property type="entry name" value="Tet_transcr_reg_TetR-rel_C_sf"/>
</dbReference>
<dbReference type="PANTHER" id="PTHR30055">
    <property type="entry name" value="HTH-TYPE TRANSCRIPTIONAL REGULATOR RUTR"/>
    <property type="match status" value="1"/>
</dbReference>
<comment type="caution">
    <text evidence="6">The sequence shown here is derived from an EMBL/GenBank/DDBJ whole genome shotgun (WGS) entry which is preliminary data.</text>
</comment>
<dbReference type="Proteomes" id="UP001597419">
    <property type="component" value="Unassembled WGS sequence"/>
</dbReference>
<dbReference type="PANTHER" id="PTHR30055:SF151">
    <property type="entry name" value="TRANSCRIPTIONAL REGULATORY PROTEIN"/>
    <property type="match status" value="1"/>
</dbReference>
<dbReference type="InterPro" id="IPR023772">
    <property type="entry name" value="DNA-bd_HTH_TetR-type_CS"/>
</dbReference>
<dbReference type="SUPFAM" id="SSF46689">
    <property type="entry name" value="Homeodomain-like"/>
    <property type="match status" value="1"/>
</dbReference>
<dbReference type="PROSITE" id="PS01081">
    <property type="entry name" value="HTH_TETR_1"/>
    <property type="match status" value="1"/>
</dbReference>
<keyword evidence="3" id="KW-0804">Transcription</keyword>
<proteinExistence type="predicted"/>
<dbReference type="InterPro" id="IPR001647">
    <property type="entry name" value="HTH_TetR"/>
</dbReference>
<evidence type="ECO:0000313" key="6">
    <source>
        <dbReference type="EMBL" id="MFD2464963.1"/>
    </source>
</evidence>
<reference evidence="7" key="1">
    <citation type="journal article" date="2019" name="Int. J. Syst. Evol. Microbiol.">
        <title>The Global Catalogue of Microorganisms (GCM) 10K type strain sequencing project: providing services to taxonomists for standard genome sequencing and annotation.</title>
        <authorList>
            <consortium name="The Broad Institute Genomics Platform"/>
            <consortium name="The Broad Institute Genome Sequencing Center for Infectious Disease"/>
            <person name="Wu L."/>
            <person name="Ma J."/>
        </authorList>
    </citation>
    <scope>NUCLEOTIDE SEQUENCE [LARGE SCALE GENOMIC DNA]</scope>
    <source>
        <strain evidence="7">CGMCC 4.7643</strain>
    </source>
</reference>
<gene>
    <name evidence="6" type="ORF">ACFSYJ_40535</name>
</gene>
<keyword evidence="2 4" id="KW-0238">DNA-binding</keyword>
<accession>A0ABW5GVX3</accession>
<sequence>MDDVIWMRPEQGTRGPKPAFSRDDLAHTAVRIADAEGIDALSMRRIAAGLGAGTASLYRYVRGKDEIFELMIDAVAAETNDFTPGGDWRADLTALACLYRETALRHRWFAALAAGRQTHGPHSLAALELSLSVFDGLGLSADEMLVCLGTVFAFVRGQVLAELAEADAAHRTGLSHDEWMAQQGEYGPAIIASGRYPRFTRVIVEAEQPHAADRLERAFAVGLDRVLTGIATSIPGGNRAALPEENPCCASKSCEAASPSGPPNC</sequence>
<keyword evidence="1" id="KW-0805">Transcription regulation</keyword>
<evidence type="ECO:0000259" key="5">
    <source>
        <dbReference type="PROSITE" id="PS50977"/>
    </source>
</evidence>
<dbReference type="PROSITE" id="PS50977">
    <property type="entry name" value="HTH_TETR_2"/>
    <property type="match status" value="1"/>
</dbReference>
<dbReference type="Pfam" id="PF02909">
    <property type="entry name" value="TetR_C_1"/>
    <property type="match status" value="1"/>
</dbReference>
<feature type="domain" description="HTH tetR-type" evidence="5">
    <location>
        <begin position="19"/>
        <end position="79"/>
    </location>
</feature>
<dbReference type="Pfam" id="PF00440">
    <property type="entry name" value="TetR_N"/>
    <property type="match status" value="1"/>
</dbReference>
<dbReference type="InterPro" id="IPR004111">
    <property type="entry name" value="Repressor_TetR_C"/>
</dbReference>
<evidence type="ECO:0000256" key="3">
    <source>
        <dbReference type="ARBA" id="ARBA00023163"/>
    </source>
</evidence>
<dbReference type="InterPro" id="IPR050109">
    <property type="entry name" value="HTH-type_TetR-like_transc_reg"/>
</dbReference>
<evidence type="ECO:0000313" key="7">
    <source>
        <dbReference type="Proteomes" id="UP001597419"/>
    </source>
</evidence>
<evidence type="ECO:0000256" key="2">
    <source>
        <dbReference type="ARBA" id="ARBA00023125"/>
    </source>
</evidence>
<dbReference type="SUPFAM" id="SSF48498">
    <property type="entry name" value="Tetracyclin repressor-like, C-terminal domain"/>
    <property type="match status" value="1"/>
</dbReference>
<dbReference type="InterPro" id="IPR009057">
    <property type="entry name" value="Homeodomain-like_sf"/>
</dbReference>
<feature type="DNA-binding region" description="H-T-H motif" evidence="4">
    <location>
        <begin position="42"/>
        <end position="61"/>
    </location>
</feature>
<dbReference type="RefSeq" id="WP_345399357.1">
    <property type="nucleotide sequence ID" value="NZ_BAABHG010000010.1"/>
</dbReference>
<dbReference type="EMBL" id="JBHUKU010000028">
    <property type="protein sequence ID" value="MFD2464963.1"/>
    <property type="molecule type" value="Genomic_DNA"/>
</dbReference>
<keyword evidence="7" id="KW-1185">Reference proteome</keyword>
<organism evidence="6 7">
    <name type="scientific">Amycolatopsis samaneae</name>
    <dbReference type="NCBI Taxonomy" id="664691"/>
    <lineage>
        <taxon>Bacteria</taxon>
        <taxon>Bacillati</taxon>
        <taxon>Actinomycetota</taxon>
        <taxon>Actinomycetes</taxon>
        <taxon>Pseudonocardiales</taxon>
        <taxon>Pseudonocardiaceae</taxon>
        <taxon>Amycolatopsis</taxon>
    </lineage>
</organism>
<protein>
    <submittedName>
        <fullName evidence="6">TetR/AcrR family transcriptional regulator</fullName>
    </submittedName>
</protein>
<dbReference type="Gene3D" id="1.10.357.10">
    <property type="entry name" value="Tetracycline Repressor, domain 2"/>
    <property type="match status" value="1"/>
</dbReference>